<reference evidence="2" key="1">
    <citation type="submission" date="2023-07" db="EMBL/GenBank/DDBJ databases">
        <title>A collection of bacterial strains from the Burkholderia cepacia Research Laboratory and Repository.</title>
        <authorList>
            <person name="Lipuma J."/>
            <person name="Spilker T."/>
            <person name="Caverly L."/>
        </authorList>
    </citation>
    <scope>NUCLEOTIDE SEQUENCE</scope>
    <source>
        <strain evidence="2">AU44979</strain>
    </source>
</reference>
<evidence type="ECO:0000313" key="2">
    <source>
        <dbReference type="EMBL" id="MDN7564362.1"/>
    </source>
</evidence>
<evidence type="ECO:0000313" key="3">
    <source>
        <dbReference type="Proteomes" id="UP001172109"/>
    </source>
</evidence>
<organism evidence="2 3">
    <name type="scientific">Burkholderia contaminans</name>
    <dbReference type="NCBI Taxonomy" id="488447"/>
    <lineage>
        <taxon>Bacteria</taxon>
        <taxon>Pseudomonadati</taxon>
        <taxon>Pseudomonadota</taxon>
        <taxon>Betaproteobacteria</taxon>
        <taxon>Burkholderiales</taxon>
        <taxon>Burkholderiaceae</taxon>
        <taxon>Burkholderia</taxon>
        <taxon>Burkholderia cepacia complex</taxon>
    </lineage>
</organism>
<gene>
    <name evidence="2" type="ORF">QZM56_07600</name>
</gene>
<protein>
    <submittedName>
        <fullName evidence="2">DUF4145 domain-containing protein</fullName>
    </submittedName>
</protein>
<proteinExistence type="predicted"/>
<accession>A0AAP4VGA4</accession>
<dbReference type="RefSeq" id="WP_171026720.1">
    <property type="nucleotide sequence ID" value="NZ_CADEUY010000005.1"/>
</dbReference>
<name>A0AAP4VGA4_9BURK</name>
<dbReference type="Proteomes" id="UP001172109">
    <property type="component" value="Unassembled WGS sequence"/>
</dbReference>
<dbReference type="EMBL" id="JAUJQS010000004">
    <property type="protein sequence ID" value="MDN7564362.1"/>
    <property type="molecule type" value="Genomic_DNA"/>
</dbReference>
<feature type="domain" description="DUF4145" evidence="1">
    <location>
        <begin position="50"/>
        <end position="132"/>
    </location>
</feature>
<dbReference type="AlphaFoldDB" id="A0AAP4VGA4"/>
<dbReference type="InterPro" id="IPR025285">
    <property type="entry name" value="DUF4145"/>
</dbReference>
<evidence type="ECO:0000259" key="1">
    <source>
        <dbReference type="Pfam" id="PF13643"/>
    </source>
</evidence>
<comment type="caution">
    <text evidence="2">The sequence shown here is derived from an EMBL/GenBank/DDBJ whole genome shotgun (WGS) entry which is preliminary data.</text>
</comment>
<sequence>MEPHINPNLKDVPGTLQHNDYMRIEGWLPPPPAPDIPDHLPDPVYRAFSEAESLKIAGFRGPAGNAYRRALEAAIKSVAPTLTKSLYSRIEELTKQSLLTPSMRDFAHRIRTLGNEASHETPLVEDDEIDDLAIFTKLFLMYQFTLPGMLPQPEAPLAANDAAAG</sequence>
<dbReference type="Pfam" id="PF13643">
    <property type="entry name" value="DUF4145"/>
    <property type="match status" value="1"/>
</dbReference>